<dbReference type="EMBL" id="CAVNYO010000081">
    <property type="protein sequence ID" value="CAK5265064.1"/>
    <property type="molecule type" value="Genomic_DNA"/>
</dbReference>
<dbReference type="Proteomes" id="UP001295794">
    <property type="component" value="Unassembled WGS sequence"/>
</dbReference>
<dbReference type="InterPro" id="IPR000560">
    <property type="entry name" value="His_Pase_clade-2"/>
</dbReference>
<dbReference type="GO" id="GO:0009277">
    <property type="term" value="C:fungal-type cell wall"/>
    <property type="evidence" value="ECO:0007669"/>
    <property type="project" value="TreeGrafter"/>
</dbReference>
<feature type="signal peptide" evidence="5">
    <location>
        <begin position="1"/>
        <end position="18"/>
    </location>
</feature>
<dbReference type="Gene3D" id="3.40.50.1240">
    <property type="entry name" value="Phosphoglycerate mutase-like"/>
    <property type="match status" value="1"/>
</dbReference>
<dbReference type="PANTHER" id="PTHR20963:SF18">
    <property type="entry name" value="ACID PHOSPHATASE PHO11-RELATED"/>
    <property type="match status" value="1"/>
</dbReference>
<proteinExistence type="predicted"/>
<evidence type="ECO:0000256" key="5">
    <source>
        <dbReference type="SAM" id="SignalP"/>
    </source>
</evidence>
<feature type="active site" description="Nucleophile" evidence="3">
    <location>
        <position position="60"/>
    </location>
</feature>
<evidence type="ECO:0000256" key="3">
    <source>
        <dbReference type="PIRSR" id="PIRSR000894-1"/>
    </source>
</evidence>
<dbReference type="PROSITE" id="PS00778">
    <property type="entry name" value="HIS_ACID_PHOSPHAT_2"/>
    <property type="match status" value="1"/>
</dbReference>
<reference evidence="6" key="1">
    <citation type="submission" date="2023-11" db="EMBL/GenBank/DDBJ databases">
        <authorList>
            <person name="De Vega J J."/>
            <person name="De Vega J J."/>
        </authorList>
    </citation>
    <scope>NUCLEOTIDE SEQUENCE</scope>
</reference>
<evidence type="ECO:0000313" key="6">
    <source>
        <dbReference type="EMBL" id="CAK5265064.1"/>
    </source>
</evidence>
<feature type="chain" id="PRO_5042440711" description="Phosphoglycerate mutase-like protein" evidence="5">
    <location>
        <begin position="19"/>
        <end position="487"/>
    </location>
</feature>
<dbReference type="SUPFAM" id="SSF53254">
    <property type="entry name" value="Phosphoglycerate mutase-like"/>
    <property type="match status" value="1"/>
</dbReference>
<dbReference type="PROSITE" id="PS00616">
    <property type="entry name" value="HIS_ACID_PHOSPHAT_1"/>
    <property type="match status" value="1"/>
</dbReference>
<keyword evidence="5" id="KW-0732">Signal</keyword>
<dbReference type="CDD" id="cd07061">
    <property type="entry name" value="HP_HAP_like"/>
    <property type="match status" value="1"/>
</dbReference>
<evidence type="ECO:0000256" key="1">
    <source>
        <dbReference type="ARBA" id="ARBA00022801"/>
    </source>
</evidence>
<feature type="disulfide bond" evidence="4">
    <location>
        <begin position="423"/>
        <end position="431"/>
    </location>
</feature>
<protein>
    <recommendedName>
        <fullName evidence="9">Phosphoglycerate mutase-like protein</fullName>
    </recommendedName>
</protein>
<evidence type="ECO:0000313" key="8">
    <source>
        <dbReference type="Proteomes" id="UP001295794"/>
    </source>
</evidence>
<feature type="disulfide bond" evidence="4">
    <location>
        <begin position="49"/>
        <end position="384"/>
    </location>
</feature>
<dbReference type="EMBL" id="CAVNYO010000419">
    <property type="protein sequence ID" value="CAK5277306.1"/>
    <property type="molecule type" value="Genomic_DNA"/>
</dbReference>
<dbReference type="GO" id="GO:0003993">
    <property type="term" value="F:acid phosphatase activity"/>
    <property type="evidence" value="ECO:0007669"/>
    <property type="project" value="TreeGrafter"/>
</dbReference>
<gene>
    <name evidence="7" type="ORF">MYCIT1_LOCUS26233</name>
    <name evidence="6" type="ORF">MYCIT1_LOCUS5765</name>
</gene>
<feature type="active site" description="Proton donor" evidence="3">
    <location>
        <position position="330"/>
    </location>
</feature>
<name>A0AAD2GVZ9_9AGAR</name>
<evidence type="ECO:0000256" key="4">
    <source>
        <dbReference type="PIRSR" id="PIRSR000894-2"/>
    </source>
</evidence>
<comment type="caution">
    <text evidence="6">The sequence shown here is derived from an EMBL/GenBank/DDBJ whole genome shotgun (WGS) entry which is preliminary data.</text>
</comment>
<evidence type="ECO:0000313" key="7">
    <source>
        <dbReference type="EMBL" id="CAK5277306.1"/>
    </source>
</evidence>
<evidence type="ECO:0008006" key="9">
    <source>
        <dbReference type="Google" id="ProtNLM"/>
    </source>
</evidence>
<organism evidence="6 8">
    <name type="scientific">Mycena citricolor</name>
    <dbReference type="NCBI Taxonomy" id="2018698"/>
    <lineage>
        <taxon>Eukaryota</taxon>
        <taxon>Fungi</taxon>
        <taxon>Dikarya</taxon>
        <taxon>Basidiomycota</taxon>
        <taxon>Agaricomycotina</taxon>
        <taxon>Agaricomycetes</taxon>
        <taxon>Agaricomycetidae</taxon>
        <taxon>Agaricales</taxon>
        <taxon>Marasmiineae</taxon>
        <taxon>Mycenaceae</taxon>
        <taxon>Mycena</taxon>
    </lineage>
</organism>
<sequence>MQLLPLVLAAVSLQTVLAEFNPLQHSGPASPYFDAPIEDDVSYDTPDNCVVDQAAYIVRHGARYPEPGSANYWKTLAAKLKNGTYTVSGPLAFLASWTNPIDDTPHEPLYLSSTGALEAFSLGVQLRKLYKMTPGGSNFTLWSAGQQRVLDTATYFARGYLSQGNYITNTSANRANIIVLPDSVNYTFADSLTSSAGCPRYASGDRSGPATTAWRATWQNATIARLNKYIQGLTLDVNDIGGFGDLCGFLTEVDGDSSFCNTYTDSEWLKYEYAHDLNYYYGAGPGNPYSATVGYPWVKAMSDLFALGPGKTTPGGNITPPPLIMSFTHDNNLPPIMSALGLWNNSDHEGVYPLSFTKPSDRRQFRASHIVSFRGYVALERLSCTAHAPGKTVHHVANQTLTPQTKQYVRVRVNRAPVEIPACQSGPGRSCPLDQFTKYINKDRAAVAGDFIGTCGLSGVANATGVNSFFTVAPPNINNVLVGINNS</sequence>
<dbReference type="PIRSF" id="PIRSF000894">
    <property type="entry name" value="Acid_phosphatase"/>
    <property type="match status" value="1"/>
</dbReference>
<dbReference type="AlphaFoldDB" id="A0AAD2GVZ9"/>
<keyword evidence="4" id="KW-1015">Disulfide bond</keyword>
<feature type="disulfide bond" evidence="4">
    <location>
        <begin position="247"/>
        <end position="260"/>
    </location>
</feature>
<keyword evidence="1" id="KW-0378">Hydrolase</keyword>
<accession>A0AAD2GVZ9</accession>
<evidence type="ECO:0000256" key="2">
    <source>
        <dbReference type="ARBA" id="ARBA00023180"/>
    </source>
</evidence>
<dbReference type="InterPro" id="IPR029033">
    <property type="entry name" value="His_PPase_superfam"/>
</dbReference>
<dbReference type="Pfam" id="PF00328">
    <property type="entry name" value="His_Phos_2"/>
    <property type="match status" value="1"/>
</dbReference>
<keyword evidence="2" id="KW-0325">Glycoprotein</keyword>
<dbReference type="InterPro" id="IPR033379">
    <property type="entry name" value="Acid_Pase_AS"/>
</dbReference>
<keyword evidence="8" id="KW-1185">Reference proteome</keyword>
<dbReference type="InterPro" id="IPR016274">
    <property type="entry name" value="Histidine_acid_Pase_euk"/>
</dbReference>
<dbReference type="PANTHER" id="PTHR20963">
    <property type="entry name" value="MULTIPLE INOSITOL POLYPHOSPHATE PHOSPHATASE-RELATED"/>
    <property type="match status" value="1"/>
</dbReference>